<gene>
    <name evidence="4" type="ORF">DBZ45_20135</name>
</gene>
<keyword evidence="2" id="KW-1133">Transmembrane helix</keyword>
<dbReference type="AlphaFoldDB" id="A0A328HAJ6"/>
<feature type="domain" description="Endonuclease/exonuclease/phosphatase" evidence="3">
    <location>
        <begin position="123"/>
        <end position="357"/>
    </location>
</feature>
<evidence type="ECO:0000313" key="5">
    <source>
        <dbReference type="Proteomes" id="UP000249166"/>
    </source>
</evidence>
<protein>
    <submittedName>
        <fullName evidence="4">Endonuclease/exonuclease/phosphatase family protein</fullName>
    </submittedName>
</protein>
<feature type="transmembrane region" description="Helical" evidence="2">
    <location>
        <begin position="40"/>
        <end position="61"/>
    </location>
</feature>
<dbReference type="GO" id="GO:0004519">
    <property type="term" value="F:endonuclease activity"/>
    <property type="evidence" value="ECO:0007669"/>
    <property type="project" value="UniProtKB-KW"/>
</dbReference>
<evidence type="ECO:0000256" key="2">
    <source>
        <dbReference type="SAM" id="Phobius"/>
    </source>
</evidence>
<keyword evidence="4" id="KW-0540">Nuclease</keyword>
<keyword evidence="4" id="KW-0269">Exonuclease</keyword>
<keyword evidence="4" id="KW-0378">Hydrolase</keyword>
<dbReference type="Pfam" id="PF03372">
    <property type="entry name" value="Exo_endo_phos"/>
    <property type="match status" value="1"/>
</dbReference>
<evidence type="ECO:0000259" key="3">
    <source>
        <dbReference type="Pfam" id="PF03372"/>
    </source>
</evidence>
<keyword evidence="2" id="KW-0472">Membrane</keyword>
<name>A0A328HAJ6_ARTGO</name>
<feature type="transmembrane region" description="Helical" evidence="2">
    <location>
        <begin position="68"/>
        <end position="86"/>
    </location>
</feature>
<keyword evidence="4" id="KW-0255">Endonuclease</keyword>
<organism evidence="4 5">
    <name type="scientific">Arthrobacter globiformis</name>
    <dbReference type="NCBI Taxonomy" id="1665"/>
    <lineage>
        <taxon>Bacteria</taxon>
        <taxon>Bacillati</taxon>
        <taxon>Actinomycetota</taxon>
        <taxon>Actinomycetes</taxon>
        <taxon>Micrococcales</taxon>
        <taxon>Micrococcaceae</taxon>
        <taxon>Arthrobacter</taxon>
    </lineage>
</organism>
<comment type="caution">
    <text evidence="4">The sequence shown here is derived from an EMBL/GenBank/DDBJ whole genome shotgun (WGS) entry which is preliminary data.</text>
</comment>
<feature type="region of interest" description="Disordered" evidence="1">
    <location>
        <begin position="96"/>
        <end position="115"/>
    </location>
</feature>
<dbReference type="InterPro" id="IPR036691">
    <property type="entry name" value="Endo/exonu/phosph_ase_sf"/>
</dbReference>
<feature type="compositionally biased region" description="Low complexity" evidence="1">
    <location>
        <begin position="97"/>
        <end position="115"/>
    </location>
</feature>
<sequence length="370" mass="38630">MTAWARRTQTVWLVLALCILLPVASLSVFRAIPGEWPTLVVQLLSFTPWLVIPAALALALALLGRRHLVTAAAALLLAAQLFWLWAPDAGRADEGAAEAGQAGAGRADSGASRTGSTVPLTVMSINSRFGRADAADIVRLVRDNGVELLAIQEFTQALEDRLAAAGLGSLLPNRISSPTENGSGSATYSKHAIQAIGLVPDTPFQMPSFRVTVPVAGGAVAGAGKAAAAPAVLEVTNVHTLPPADVRVGQWRSDLESLGRLVARNGADGQNNQLTRNQLLLGDFNATYDHAEFRRLLDGGPGGRKLVDVGMASGARFMPTWPMDGQALPGITIDHLVTSPRIPASGYAVHRVPGTDHAAVLATLEVPTAG</sequence>
<keyword evidence="2" id="KW-0812">Transmembrane</keyword>
<dbReference type="Gene3D" id="3.60.10.10">
    <property type="entry name" value="Endonuclease/exonuclease/phosphatase"/>
    <property type="match status" value="1"/>
</dbReference>
<dbReference type="Proteomes" id="UP000249166">
    <property type="component" value="Unassembled WGS sequence"/>
</dbReference>
<proteinExistence type="predicted"/>
<dbReference type="OrthoDB" id="2340043at2"/>
<evidence type="ECO:0000313" key="4">
    <source>
        <dbReference type="EMBL" id="RAM35519.1"/>
    </source>
</evidence>
<dbReference type="InterPro" id="IPR005135">
    <property type="entry name" value="Endo/exonuclease/phosphatase"/>
</dbReference>
<dbReference type="RefSeq" id="WP_111905601.1">
    <property type="nucleotide sequence ID" value="NZ_QLNP01000103.1"/>
</dbReference>
<dbReference type="SUPFAM" id="SSF56219">
    <property type="entry name" value="DNase I-like"/>
    <property type="match status" value="1"/>
</dbReference>
<dbReference type="EMBL" id="QLNP01000103">
    <property type="protein sequence ID" value="RAM35519.1"/>
    <property type="molecule type" value="Genomic_DNA"/>
</dbReference>
<dbReference type="GO" id="GO:0004527">
    <property type="term" value="F:exonuclease activity"/>
    <property type="evidence" value="ECO:0007669"/>
    <property type="project" value="UniProtKB-KW"/>
</dbReference>
<evidence type="ECO:0000256" key="1">
    <source>
        <dbReference type="SAM" id="MobiDB-lite"/>
    </source>
</evidence>
<reference evidence="4 5" key="1">
    <citation type="submission" date="2018-04" db="EMBL/GenBank/DDBJ databases">
        <title>Bacteria isolated from cave deposits of Manipur.</title>
        <authorList>
            <person name="Sahoo D."/>
            <person name="Sarangthem I."/>
            <person name="Nandeibam J."/>
        </authorList>
    </citation>
    <scope>NUCLEOTIDE SEQUENCE [LARGE SCALE GENOMIC DNA]</scope>
    <source>
        <strain evidence="5">mrc11</strain>
    </source>
</reference>
<accession>A0A328HAJ6</accession>